<keyword evidence="1" id="KW-0812">Transmembrane</keyword>
<accession>A0ABX3IHA7</accession>
<dbReference type="InterPro" id="IPR043748">
    <property type="entry name" value="DUF5693"/>
</dbReference>
<keyword evidence="1" id="KW-0472">Membrane</keyword>
<feature type="transmembrane region" description="Helical" evidence="1">
    <location>
        <begin position="284"/>
        <end position="301"/>
    </location>
</feature>
<dbReference type="RefSeq" id="WP_077198338.1">
    <property type="nucleotide sequence ID" value="NZ_LBFC01000018.1"/>
</dbReference>
<evidence type="ECO:0000313" key="2">
    <source>
        <dbReference type="EMBL" id="ONN27224.1"/>
    </source>
</evidence>
<evidence type="ECO:0000313" key="3">
    <source>
        <dbReference type="Proteomes" id="UP000242616"/>
    </source>
</evidence>
<sequence>MKIKILSYTSLNKVLFIFTIIALLSSLIRIIPDIENMKTKIVFEDLNEVFFSDGKTIPTKFSKYVVLKDATTVDIDIKDKVFGILEFNSSFKLSQNYAKKLTNVINVHYIKPEELTKYNEKTLFKRLWRAVVERSIDLIVLPRTKLTETVAKKFNNYFPTSEPSPYIVKAKNIKYVFLVILVLFVFSLFPFIAFFIPILYFSYDYFVSIVSIIGTIFVFKKVNNNILKFFSYFSLGIFTNLSLYDFYHVNNIETFKLVKLSLILLPVILLIELINTQNKEFKKYIKILLPIFTIFGIYYIIRSGNYGFVSDFERNLREFIEDIFIIRPRTKELIFYPLLFLAPYTKNIFFRKFFQIFGSIALLSTFNTFCHIRAPLFINVYRELFTLFISIIIFSIINLFFERSVLYEKNKNSIHNRSRH</sequence>
<comment type="caution">
    <text evidence="2">The sequence shown here is derived from an EMBL/GenBank/DDBJ whole genome shotgun (WGS) entry which is preliminary data.</text>
</comment>
<feature type="transmembrane region" description="Helical" evidence="1">
    <location>
        <begin position="384"/>
        <end position="401"/>
    </location>
</feature>
<proteinExistence type="predicted"/>
<protein>
    <submittedName>
        <fullName evidence="2">Uncharacterized protein</fullName>
    </submittedName>
</protein>
<feature type="transmembrane region" description="Helical" evidence="1">
    <location>
        <begin position="175"/>
        <end position="196"/>
    </location>
</feature>
<keyword evidence="1" id="KW-1133">Transmembrane helix</keyword>
<dbReference type="Proteomes" id="UP000242616">
    <property type="component" value="Unassembled WGS sequence"/>
</dbReference>
<organism evidence="2 3">
    <name type="scientific">Thermosipho affectus</name>
    <dbReference type="NCBI Taxonomy" id="660294"/>
    <lineage>
        <taxon>Bacteria</taxon>
        <taxon>Thermotogati</taxon>
        <taxon>Thermotogota</taxon>
        <taxon>Thermotogae</taxon>
        <taxon>Thermotogales</taxon>
        <taxon>Fervidobacteriaceae</taxon>
        <taxon>Thermosipho</taxon>
    </lineage>
</organism>
<reference evidence="2 3" key="1">
    <citation type="submission" date="2015-06" db="EMBL/GenBank/DDBJ databases">
        <title>Genome sequencing of Thermotogales isolates from hydrothermal vents.</title>
        <authorList>
            <person name="Haverkamp T.H."/>
            <person name="Kublanov I.V."/>
            <person name="Nesbo C.L."/>
        </authorList>
    </citation>
    <scope>NUCLEOTIDE SEQUENCE [LARGE SCALE GENOMIC DNA]</scope>
    <source>
        <strain evidence="3">ik275mar</strain>
    </source>
</reference>
<gene>
    <name evidence="2" type="ORF">XJ44_05440</name>
</gene>
<name>A0ABX3IHA7_9BACT</name>
<feature type="transmembrane region" description="Helical" evidence="1">
    <location>
        <begin position="353"/>
        <end position="372"/>
    </location>
</feature>
<feature type="transmembrane region" description="Helical" evidence="1">
    <location>
        <begin position="226"/>
        <end position="244"/>
    </location>
</feature>
<evidence type="ECO:0000256" key="1">
    <source>
        <dbReference type="SAM" id="Phobius"/>
    </source>
</evidence>
<dbReference type="EMBL" id="LBFC01000018">
    <property type="protein sequence ID" value="ONN27224.1"/>
    <property type="molecule type" value="Genomic_DNA"/>
</dbReference>
<feature type="transmembrane region" description="Helical" evidence="1">
    <location>
        <begin position="256"/>
        <end position="275"/>
    </location>
</feature>
<feature type="transmembrane region" description="Helical" evidence="1">
    <location>
        <begin position="202"/>
        <end position="219"/>
    </location>
</feature>
<keyword evidence="3" id="KW-1185">Reference proteome</keyword>
<feature type="transmembrane region" description="Helical" evidence="1">
    <location>
        <begin position="14"/>
        <end position="31"/>
    </location>
</feature>
<dbReference type="Pfam" id="PF18949">
    <property type="entry name" value="DUF5693"/>
    <property type="match status" value="1"/>
</dbReference>